<dbReference type="InterPro" id="IPR033749">
    <property type="entry name" value="Polyprenyl_synt_CS"/>
</dbReference>
<dbReference type="EC" id="2.5.1.-" evidence="7"/>
<dbReference type="GO" id="GO:0004659">
    <property type="term" value="F:prenyltransferase activity"/>
    <property type="evidence" value="ECO:0007669"/>
    <property type="project" value="InterPro"/>
</dbReference>
<dbReference type="Gene3D" id="1.10.600.10">
    <property type="entry name" value="Farnesyl Diphosphate Synthase"/>
    <property type="match status" value="1"/>
</dbReference>
<evidence type="ECO:0000256" key="5">
    <source>
        <dbReference type="ARBA" id="ARBA00022842"/>
    </source>
</evidence>
<dbReference type="Pfam" id="PF00348">
    <property type="entry name" value="polyprenyl_synt"/>
    <property type="match status" value="1"/>
</dbReference>
<dbReference type="GO" id="GO:0008299">
    <property type="term" value="P:isoprenoid biosynthetic process"/>
    <property type="evidence" value="ECO:0007669"/>
    <property type="project" value="InterPro"/>
</dbReference>
<sequence length="289" mass="32574">MTRMQNWKEMRAINEGIDQLLAGVELPEIRQGMAHSLKTSGKRLRPLTLLIMAELNGGTVEKALNAALGIECIHTASLIQDDILDEGLKRRGELTSHEKFGIFIATVSADYLISRAVMLYSGYDAKSIEAFGRMGLELAEGEVLDIKTRRSKTDEAYYLECVRRKTATAFASCFEIGARIAGVSDDKAELCRKMGEEFGIAYQIVDDLIEFTRIDDENKISLQQSYILPLMYLETMPREQAIDACMKQVEKRIEFIEQSLGEFDDGEPKDKLREVVDVLRKYNGVKIKG</sequence>
<organism evidence="7 8">
    <name type="scientific">Methanocella arvoryzae (strain DSM 22066 / NBRC 105507 / MRE50)</name>
    <dbReference type="NCBI Taxonomy" id="351160"/>
    <lineage>
        <taxon>Archaea</taxon>
        <taxon>Methanobacteriati</taxon>
        <taxon>Methanobacteriota</taxon>
        <taxon>Stenosarchaea group</taxon>
        <taxon>Methanomicrobia</taxon>
        <taxon>Methanocellales</taxon>
        <taxon>Methanocellaceae</taxon>
        <taxon>Methanocella</taxon>
    </lineage>
</organism>
<dbReference type="EMBL" id="AM114193">
    <property type="protein sequence ID" value="CAL59658.1"/>
    <property type="molecule type" value="Genomic_DNA"/>
</dbReference>
<dbReference type="InterPro" id="IPR008949">
    <property type="entry name" value="Isoprenoid_synthase_dom_sf"/>
</dbReference>
<dbReference type="eggNOG" id="arCOG01727">
    <property type="taxonomic scope" value="Archaea"/>
</dbReference>
<dbReference type="GO" id="GO:0046872">
    <property type="term" value="F:metal ion binding"/>
    <property type="evidence" value="ECO:0007669"/>
    <property type="project" value="UniProtKB-KW"/>
</dbReference>
<evidence type="ECO:0000256" key="6">
    <source>
        <dbReference type="RuleBase" id="RU004466"/>
    </source>
</evidence>
<dbReference type="PANTHER" id="PTHR12001:SF85">
    <property type="entry name" value="SHORT CHAIN ISOPRENYL DIPHOSPHATE SYNTHASE"/>
    <property type="match status" value="1"/>
</dbReference>
<evidence type="ECO:0000313" key="8">
    <source>
        <dbReference type="Proteomes" id="UP000000663"/>
    </source>
</evidence>
<evidence type="ECO:0000256" key="1">
    <source>
        <dbReference type="ARBA" id="ARBA00001946"/>
    </source>
</evidence>
<reference evidence="7 8" key="1">
    <citation type="journal article" date="2006" name="Science">
        <title>Genome of rice cluster I archaea -- the key methane producers in the rice rhizosphere.</title>
        <authorList>
            <person name="Erkel C."/>
            <person name="Kube M."/>
            <person name="Reinhardt R."/>
            <person name="Liesack W."/>
        </authorList>
    </citation>
    <scope>NUCLEOTIDE SEQUENCE [LARGE SCALE GENOMIC DNA]</scope>
    <source>
        <strain evidence="8">DSM 22066 / NBRC 105507 / MRE50</strain>
    </source>
</reference>
<comment type="cofactor">
    <cofactor evidence="1">
        <name>Mg(2+)</name>
        <dbReference type="ChEBI" id="CHEBI:18420"/>
    </cofactor>
</comment>
<keyword evidence="4" id="KW-0479">Metal-binding</keyword>
<dbReference type="Proteomes" id="UP000000663">
    <property type="component" value="Chromosome"/>
</dbReference>
<evidence type="ECO:0000256" key="4">
    <source>
        <dbReference type="ARBA" id="ARBA00022723"/>
    </source>
</evidence>
<protein>
    <submittedName>
        <fullName evidence="7">Polyprenyl synthetase</fullName>
        <ecNumber evidence="7">2.5.1.-</ecNumber>
    </submittedName>
</protein>
<keyword evidence="3 6" id="KW-0808">Transferase</keyword>
<dbReference type="STRING" id="351160.RCIX1132"/>
<dbReference type="SFLD" id="SFLDS00005">
    <property type="entry name" value="Isoprenoid_Synthase_Type_I"/>
    <property type="match status" value="1"/>
</dbReference>
<comment type="similarity">
    <text evidence="2 6">Belongs to the FPP/GGPP synthase family.</text>
</comment>
<evidence type="ECO:0000256" key="2">
    <source>
        <dbReference type="ARBA" id="ARBA00006706"/>
    </source>
</evidence>
<dbReference type="PROSITE" id="PS00723">
    <property type="entry name" value="POLYPRENYL_SYNTHASE_1"/>
    <property type="match status" value="1"/>
</dbReference>
<name>Q05HF6_METAR</name>
<gene>
    <name evidence="7" type="ORF">RCIX1132</name>
</gene>
<dbReference type="KEGG" id="rci:RCIX1132"/>
<dbReference type="SUPFAM" id="SSF48576">
    <property type="entry name" value="Terpenoid synthases"/>
    <property type="match status" value="1"/>
</dbReference>
<keyword evidence="5" id="KW-0460">Magnesium</keyword>
<evidence type="ECO:0000256" key="3">
    <source>
        <dbReference type="ARBA" id="ARBA00022679"/>
    </source>
</evidence>
<dbReference type="PANTHER" id="PTHR12001">
    <property type="entry name" value="GERANYLGERANYL PYROPHOSPHATE SYNTHASE"/>
    <property type="match status" value="1"/>
</dbReference>
<keyword evidence="8" id="KW-1185">Reference proteome</keyword>
<accession>Q05HF6</accession>
<evidence type="ECO:0000313" key="7">
    <source>
        <dbReference type="EMBL" id="CAL59658.1"/>
    </source>
</evidence>
<dbReference type="InterPro" id="IPR000092">
    <property type="entry name" value="Polyprenyl_synt"/>
</dbReference>
<proteinExistence type="inferred from homology"/>
<dbReference type="AlphaFoldDB" id="Q05HF6"/>